<evidence type="ECO:0000313" key="1">
    <source>
        <dbReference type="EMBL" id="QED91844.1"/>
    </source>
</evidence>
<dbReference type="Proteomes" id="UP000326695">
    <property type="component" value="Chromosome"/>
</dbReference>
<proteinExistence type="predicted"/>
<dbReference type="KEGG" id="eex:EZJ17_03765"/>
<evidence type="ECO:0000313" key="2">
    <source>
        <dbReference type="Proteomes" id="UP000326695"/>
    </source>
</evidence>
<organism evidence="1 2">
    <name type="scientific">Eikenella exigua</name>
    <dbReference type="NCBI Taxonomy" id="2528037"/>
    <lineage>
        <taxon>Bacteria</taxon>
        <taxon>Pseudomonadati</taxon>
        <taxon>Pseudomonadota</taxon>
        <taxon>Betaproteobacteria</taxon>
        <taxon>Neisseriales</taxon>
        <taxon>Neisseriaceae</taxon>
        <taxon>Eikenella</taxon>
    </lineage>
</organism>
<dbReference type="RefSeq" id="WP_151086168.1">
    <property type="nucleotide sequence ID" value="NZ_CP038018.1"/>
</dbReference>
<accession>A0AAX1F793</accession>
<gene>
    <name evidence="1" type="ORF">EZJ17_03765</name>
</gene>
<reference evidence="2" key="1">
    <citation type="journal article" date="2019" name="J. Anim. Genet.">
        <title>Description and whole genome sequencing of Eikenella exigua sp. nov., isolated from brain abscess and blood.</title>
        <authorList>
            <person name="Stormo K.A."/>
            <person name="Nygaard R.M."/>
            <person name="Bruvold T.S."/>
            <person name="Dimmen G."/>
            <person name="Lindemann P.C."/>
            <person name="Jordal S."/>
            <person name="Kommedal O."/>
        </authorList>
    </citation>
    <scope>NUCLEOTIDE SEQUENCE [LARGE SCALE GENOMIC DNA]</scope>
    <source>
        <strain evidence="2">PXX</strain>
    </source>
</reference>
<name>A0AAX1F793_9NEIS</name>
<dbReference type="EMBL" id="CP038018">
    <property type="protein sequence ID" value="QED91844.1"/>
    <property type="molecule type" value="Genomic_DNA"/>
</dbReference>
<sequence length="65" mass="7161">MMMNLGIVLSEILAEAEYTPSEIKELLAQAGYDVSLEKLTDHLNLLVTIGSARKHPDGKFSTLPF</sequence>
<protein>
    <submittedName>
        <fullName evidence="1">Uncharacterized protein</fullName>
    </submittedName>
</protein>
<keyword evidence="2" id="KW-1185">Reference proteome</keyword>
<dbReference type="AlphaFoldDB" id="A0AAX1F793"/>